<keyword evidence="3" id="KW-1185">Reference proteome</keyword>
<gene>
    <name evidence="2" type="ORF">ACFSUO_03030</name>
</gene>
<name>A0ABW5V1U4_9BACI</name>
<keyword evidence="1" id="KW-0812">Transmembrane</keyword>
<sequence>MCIAKIKNGGDDLNYERGGIAFTGCLFVGIGIGMMAGDTGVGVMLGMGVGFLAMALFGKRA</sequence>
<feature type="transmembrane region" description="Helical" evidence="1">
    <location>
        <begin position="42"/>
        <end position="58"/>
    </location>
</feature>
<evidence type="ECO:0000256" key="1">
    <source>
        <dbReference type="SAM" id="Phobius"/>
    </source>
</evidence>
<comment type="caution">
    <text evidence="2">The sequence shown here is derived from an EMBL/GenBank/DDBJ whole genome shotgun (WGS) entry which is preliminary data.</text>
</comment>
<keyword evidence="1" id="KW-0472">Membrane</keyword>
<evidence type="ECO:0008006" key="4">
    <source>
        <dbReference type="Google" id="ProtNLM"/>
    </source>
</evidence>
<organism evidence="2 3">
    <name type="scientific">Lentibacillus juripiscarius</name>
    <dbReference type="NCBI Taxonomy" id="257446"/>
    <lineage>
        <taxon>Bacteria</taxon>
        <taxon>Bacillati</taxon>
        <taxon>Bacillota</taxon>
        <taxon>Bacilli</taxon>
        <taxon>Bacillales</taxon>
        <taxon>Bacillaceae</taxon>
        <taxon>Lentibacillus</taxon>
    </lineage>
</organism>
<protein>
    <recommendedName>
        <fullName evidence="4">Septum formation initiator</fullName>
    </recommendedName>
</protein>
<evidence type="ECO:0000313" key="3">
    <source>
        <dbReference type="Proteomes" id="UP001597502"/>
    </source>
</evidence>
<accession>A0ABW5V1U4</accession>
<dbReference type="EMBL" id="JBHUNA010000005">
    <property type="protein sequence ID" value="MFD2759957.1"/>
    <property type="molecule type" value="Genomic_DNA"/>
</dbReference>
<dbReference type="RefSeq" id="WP_382390965.1">
    <property type="nucleotide sequence ID" value="NZ_JBHUNA010000005.1"/>
</dbReference>
<reference evidence="3" key="1">
    <citation type="journal article" date="2019" name="Int. J. Syst. Evol. Microbiol.">
        <title>The Global Catalogue of Microorganisms (GCM) 10K type strain sequencing project: providing services to taxonomists for standard genome sequencing and annotation.</title>
        <authorList>
            <consortium name="The Broad Institute Genomics Platform"/>
            <consortium name="The Broad Institute Genome Sequencing Center for Infectious Disease"/>
            <person name="Wu L."/>
            <person name="Ma J."/>
        </authorList>
    </citation>
    <scope>NUCLEOTIDE SEQUENCE [LARGE SCALE GENOMIC DNA]</scope>
    <source>
        <strain evidence="3">TISTR 1535</strain>
    </source>
</reference>
<keyword evidence="1" id="KW-1133">Transmembrane helix</keyword>
<evidence type="ECO:0000313" key="2">
    <source>
        <dbReference type="EMBL" id="MFD2759957.1"/>
    </source>
</evidence>
<dbReference type="Proteomes" id="UP001597502">
    <property type="component" value="Unassembled WGS sequence"/>
</dbReference>
<proteinExistence type="predicted"/>
<feature type="transmembrane region" description="Helical" evidence="1">
    <location>
        <begin position="20"/>
        <end position="36"/>
    </location>
</feature>